<proteinExistence type="predicted"/>
<dbReference type="EMBL" id="CP163444">
    <property type="protein sequence ID" value="XDQ74565.1"/>
    <property type="molecule type" value="Genomic_DNA"/>
</dbReference>
<dbReference type="RefSeq" id="WP_369147088.1">
    <property type="nucleotide sequence ID" value="NZ_CP163444.1"/>
</dbReference>
<gene>
    <name evidence="1" type="ORF">AB5J54_30380</name>
</gene>
<name>A0AB39T1T5_9ACTN</name>
<dbReference type="AlphaFoldDB" id="A0AB39T1T5"/>
<evidence type="ECO:0000313" key="1">
    <source>
        <dbReference type="EMBL" id="XDQ74565.1"/>
    </source>
</evidence>
<sequence>MGAFDGETYRVSVYRKGDEDPDSVTTDEPRELVDRLRQDPDVRAVETYTAHFVIGAYQDELSFGSVYEEDE</sequence>
<organism evidence="1">
    <name type="scientific">Streptomyces sp. R44</name>
    <dbReference type="NCBI Taxonomy" id="3238633"/>
    <lineage>
        <taxon>Bacteria</taxon>
        <taxon>Bacillati</taxon>
        <taxon>Actinomycetota</taxon>
        <taxon>Actinomycetes</taxon>
        <taxon>Kitasatosporales</taxon>
        <taxon>Streptomycetaceae</taxon>
        <taxon>Streptomyces</taxon>
    </lineage>
</organism>
<protein>
    <recommendedName>
        <fullName evidence="2">Halobacterial output domain-containing protein</fullName>
    </recommendedName>
</protein>
<evidence type="ECO:0008006" key="2">
    <source>
        <dbReference type="Google" id="ProtNLM"/>
    </source>
</evidence>
<reference evidence="1" key="1">
    <citation type="submission" date="2024-07" db="EMBL/GenBank/DDBJ databases">
        <authorList>
            <person name="Yu S.T."/>
        </authorList>
    </citation>
    <scope>NUCLEOTIDE SEQUENCE</scope>
    <source>
        <strain evidence="1">R44</strain>
    </source>
</reference>
<accession>A0AB39T1T5</accession>